<sequence length="219" mass="24105">MEEKKIPGIVPQKDGSYMISFELPNGACLSPEALELLAQIGREHNCLIHVTTAQKIMLLGMDFDQAKDVLERLDAAGLSVRKARDLSQPRVCVGKPYCKLALKDTFALSKYLYDRLSRKPVAPKLKVAVSGCPACCSWANMVDVGFVGVRSGWKVFIGGHGGARPKLGEEMGKVETHEEAAALLERIAELFTSEVKKKARLEHIIKRIGLETFKEKVGL</sequence>
<comment type="caution">
    <text evidence="9">The sequence shown here is derived from an EMBL/GenBank/DDBJ whole genome shotgun (WGS) entry which is preliminary data.</text>
</comment>
<dbReference type="InterPro" id="IPR006066">
    <property type="entry name" value="NO2/SO3_Rdtase_FeS/sirohaem_BS"/>
</dbReference>
<dbReference type="EMBL" id="MAGO01000018">
    <property type="protein sequence ID" value="OCC14166.1"/>
    <property type="molecule type" value="Genomic_DNA"/>
</dbReference>
<proteinExistence type="predicted"/>
<dbReference type="PROSITE" id="PS00365">
    <property type="entry name" value="NIR_SIR"/>
    <property type="match status" value="1"/>
</dbReference>
<dbReference type="Proteomes" id="UP000093080">
    <property type="component" value="Unassembled WGS sequence"/>
</dbReference>
<organism evidence="9 10">
    <name type="scientific">Dissulfuribacter thermophilus</name>
    <dbReference type="NCBI Taxonomy" id="1156395"/>
    <lineage>
        <taxon>Bacteria</taxon>
        <taxon>Pseudomonadati</taxon>
        <taxon>Thermodesulfobacteriota</taxon>
        <taxon>Dissulfuribacteria</taxon>
        <taxon>Dissulfuribacterales</taxon>
        <taxon>Dissulfuribacteraceae</taxon>
        <taxon>Dissulfuribacter</taxon>
    </lineage>
</organism>
<dbReference type="InterPro" id="IPR045854">
    <property type="entry name" value="NO2/SO3_Rdtase_4Fe4S_sf"/>
</dbReference>
<keyword evidence="2" id="KW-0349">Heme</keyword>
<gene>
    <name evidence="9" type="ORF">DBT_2422</name>
</gene>
<evidence type="ECO:0000256" key="3">
    <source>
        <dbReference type="ARBA" id="ARBA00022723"/>
    </source>
</evidence>
<evidence type="ECO:0000256" key="1">
    <source>
        <dbReference type="ARBA" id="ARBA00022485"/>
    </source>
</evidence>
<dbReference type="GO" id="GO:0020037">
    <property type="term" value="F:heme binding"/>
    <property type="evidence" value="ECO:0007669"/>
    <property type="project" value="InterPro"/>
</dbReference>
<keyword evidence="5" id="KW-0408">Iron</keyword>
<dbReference type="AlphaFoldDB" id="A0A1B9F2K9"/>
<dbReference type="SUPFAM" id="SSF55124">
    <property type="entry name" value="Nitrite/Sulfite reductase N-terminal domain-like"/>
    <property type="match status" value="1"/>
</dbReference>
<keyword evidence="6" id="KW-0411">Iron-sulfur</keyword>
<protein>
    <submittedName>
        <fullName evidence="9">Nitrite and sulphite reductase 4Fe-4S domain</fullName>
    </submittedName>
</protein>
<evidence type="ECO:0000256" key="4">
    <source>
        <dbReference type="ARBA" id="ARBA00023002"/>
    </source>
</evidence>
<feature type="domain" description="Nitrite/sulphite reductase 4Fe-4S" evidence="7">
    <location>
        <begin position="86"/>
        <end position="218"/>
    </location>
</feature>
<dbReference type="OrthoDB" id="9768666at2"/>
<dbReference type="InterPro" id="IPR036136">
    <property type="entry name" value="Nit/Sulf_reduc_fer-like_dom_sf"/>
</dbReference>
<feature type="domain" description="Nitrite/Sulfite reductase ferredoxin-like" evidence="8">
    <location>
        <begin position="11"/>
        <end position="76"/>
    </location>
</feature>
<dbReference type="GO" id="GO:0046872">
    <property type="term" value="F:metal ion binding"/>
    <property type="evidence" value="ECO:0007669"/>
    <property type="project" value="UniProtKB-KW"/>
</dbReference>
<keyword evidence="1" id="KW-0004">4Fe-4S</keyword>
<keyword evidence="10" id="KW-1185">Reference proteome</keyword>
<dbReference type="GO" id="GO:0016491">
    <property type="term" value="F:oxidoreductase activity"/>
    <property type="evidence" value="ECO:0007669"/>
    <property type="project" value="UniProtKB-KW"/>
</dbReference>
<dbReference type="InterPro" id="IPR006067">
    <property type="entry name" value="NO2/SO3_Rdtase_4Fe4S_dom"/>
</dbReference>
<dbReference type="PRINTS" id="PR00397">
    <property type="entry name" value="SIROHAEM"/>
</dbReference>
<keyword evidence="3" id="KW-0479">Metal-binding</keyword>
<evidence type="ECO:0000259" key="8">
    <source>
        <dbReference type="Pfam" id="PF03460"/>
    </source>
</evidence>
<evidence type="ECO:0000256" key="2">
    <source>
        <dbReference type="ARBA" id="ARBA00022617"/>
    </source>
</evidence>
<evidence type="ECO:0000256" key="6">
    <source>
        <dbReference type="ARBA" id="ARBA00023014"/>
    </source>
</evidence>
<evidence type="ECO:0000313" key="10">
    <source>
        <dbReference type="Proteomes" id="UP000093080"/>
    </source>
</evidence>
<dbReference type="SUPFAM" id="SSF56014">
    <property type="entry name" value="Nitrite and sulphite reductase 4Fe-4S domain-like"/>
    <property type="match status" value="1"/>
</dbReference>
<dbReference type="Pfam" id="PF03460">
    <property type="entry name" value="NIR_SIR_ferr"/>
    <property type="match status" value="1"/>
</dbReference>
<dbReference type="Pfam" id="PF01077">
    <property type="entry name" value="NIR_SIR"/>
    <property type="match status" value="1"/>
</dbReference>
<dbReference type="InterPro" id="IPR052034">
    <property type="entry name" value="NasD-like"/>
</dbReference>
<dbReference type="PANTHER" id="PTHR43809">
    <property type="entry name" value="NITRITE REDUCTASE (NADH) LARGE SUBUNIT"/>
    <property type="match status" value="1"/>
</dbReference>
<dbReference type="RefSeq" id="WP_067620800.1">
    <property type="nucleotide sequence ID" value="NZ_MAGO01000018.1"/>
</dbReference>
<name>A0A1B9F2K9_9BACT</name>
<dbReference type="InterPro" id="IPR005117">
    <property type="entry name" value="NiRdtase/SiRdtase_haem-b_fer"/>
</dbReference>
<evidence type="ECO:0000256" key="5">
    <source>
        <dbReference type="ARBA" id="ARBA00023004"/>
    </source>
</evidence>
<evidence type="ECO:0000259" key="7">
    <source>
        <dbReference type="Pfam" id="PF01077"/>
    </source>
</evidence>
<keyword evidence="4" id="KW-0560">Oxidoreductase</keyword>
<dbReference type="Gene3D" id="3.30.413.10">
    <property type="entry name" value="Sulfite Reductase Hemoprotein, domain 1"/>
    <property type="match status" value="1"/>
</dbReference>
<dbReference type="PANTHER" id="PTHR43809:SF1">
    <property type="entry name" value="NITRITE REDUCTASE (NADH) LARGE SUBUNIT"/>
    <property type="match status" value="1"/>
</dbReference>
<dbReference type="GO" id="GO:0051539">
    <property type="term" value="F:4 iron, 4 sulfur cluster binding"/>
    <property type="evidence" value="ECO:0007669"/>
    <property type="project" value="UniProtKB-KW"/>
</dbReference>
<evidence type="ECO:0000313" key="9">
    <source>
        <dbReference type="EMBL" id="OCC14166.1"/>
    </source>
</evidence>
<dbReference type="STRING" id="1156395.DBT_2422"/>
<reference evidence="9 10" key="1">
    <citation type="submission" date="2016-06" db="EMBL/GenBank/DDBJ databases">
        <title>Respiratory ammonification of nitrate coupled to the oxidation of elemental sulfur in deep-sea autotrophic thermophilic bacteria.</title>
        <authorList>
            <person name="Slobodkina G.B."/>
            <person name="Mardanov A.V."/>
            <person name="Ravin N.V."/>
            <person name="Frolova A.A."/>
            <person name="Viryasiv M.B."/>
            <person name="Chernyh N.A."/>
            <person name="Bonch-Osmolovskaya E.A."/>
            <person name="Slobodkin A.I."/>
        </authorList>
    </citation>
    <scope>NUCLEOTIDE SEQUENCE [LARGE SCALE GENOMIC DNA]</scope>
    <source>
        <strain evidence="9 10">S69</strain>
    </source>
</reference>
<accession>A0A1B9F2K9</accession>